<organism evidence="9 10">
    <name type="scientific">Paraphaeosphaeria sporulosa</name>
    <dbReference type="NCBI Taxonomy" id="1460663"/>
    <lineage>
        <taxon>Eukaryota</taxon>
        <taxon>Fungi</taxon>
        <taxon>Dikarya</taxon>
        <taxon>Ascomycota</taxon>
        <taxon>Pezizomycotina</taxon>
        <taxon>Dothideomycetes</taxon>
        <taxon>Pleosporomycetidae</taxon>
        <taxon>Pleosporales</taxon>
        <taxon>Massarineae</taxon>
        <taxon>Didymosphaeriaceae</taxon>
        <taxon>Paraphaeosphaeria</taxon>
    </lineage>
</organism>
<dbReference type="PANTHER" id="PTHR33577">
    <property type="entry name" value="STERIGMATOCYSTIN BIOSYNTHESIS PEROXIDASE STCC-RELATED"/>
    <property type="match status" value="1"/>
</dbReference>
<dbReference type="Pfam" id="PF01328">
    <property type="entry name" value="Peroxidase_2"/>
    <property type="match status" value="1"/>
</dbReference>
<dbReference type="InterPro" id="IPR000028">
    <property type="entry name" value="Chloroperoxidase"/>
</dbReference>
<reference evidence="9 10" key="1">
    <citation type="submission" date="2016-05" db="EMBL/GenBank/DDBJ databases">
        <title>Comparative analysis of secretome profiles of manganese(II)-oxidizing ascomycete fungi.</title>
        <authorList>
            <consortium name="DOE Joint Genome Institute"/>
            <person name="Zeiner C.A."/>
            <person name="Purvine S.O."/>
            <person name="Zink E.M."/>
            <person name="Wu S."/>
            <person name="Pasa-Tolic L."/>
            <person name="Chaput D.L."/>
            <person name="Haridas S."/>
            <person name="Grigoriev I.V."/>
            <person name="Santelli C.M."/>
            <person name="Hansel C.M."/>
        </authorList>
    </citation>
    <scope>NUCLEOTIDE SEQUENCE [LARGE SCALE GENOMIC DNA]</scope>
    <source>
        <strain evidence="9 10">AP3s5-JAC2a</strain>
    </source>
</reference>
<keyword evidence="6" id="KW-0408">Iron</keyword>
<dbReference type="STRING" id="1460663.A0A177CH75"/>
<keyword evidence="5" id="KW-0560">Oxidoreductase</keyword>
<dbReference type="AlphaFoldDB" id="A0A177CH75"/>
<evidence type="ECO:0000256" key="4">
    <source>
        <dbReference type="ARBA" id="ARBA00022723"/>
    </source>
</evidence>
<evidence type="ECO:0000256" key="3">
    <source>
        <dbReference type="ARBA" id="ARBA00022617"/>
    </source>
</evidence>
<keyword evidence="3" id="KW-0349">Heme</keyword>
<feature type="domain" description="Heme haloperoxidase family profile" evidence="8">
    <location>
        <begin position="29"/>
        <end position="236"/>
    </location>
</feature>
<dbReference type="EMBL" id="KV441551">
    <property type="protein sequence ID" value="OAG06924.1"/>
    <property type="molecule type" value="Genomic_DNA"/>
</dbReference>
<sequence>MKISTVFTSQLVALSTANSHFARQYQTGSPHDWIPAGPDDFRGPCPMLNTLSNHGYFPRSGRNITKANAVKGLTTGLNFNASLAELMWEQAIIANPAPNATFFTLDQLNVHNVLEHDASLSRTDAAFGNNHVFNETVFNTSRAFWTADTVTAEMLANSKLYRQIESRAFNPDYRFTEVTEAFSLGEVAAPIIAFGDIEEFTVPKNLLEYFFLNERLPEELGWSKKEHVMSLEDIMKVSQAIGKATSLLTGGDKAGAKLRRGDFHAGMF</sequence>
<evidence type="ECO:0000256" key="5">
    <source>
        <dbReference type="ARBA" id="ARBA00023002"/>
    </source>
</evidence>
<dbReference type="InterPro" id="IPR036851">
    <property type="entry name" value="Chloroperoxidase-like_sf"/>
</dbReference>
<evidence type="ECO:0000313" key="10">
    <source>
        <dbReference type="Proteomes" id="UP000077069"/>
    </source>
</evidence>
<dbReference type="GeneID" id="28767551"/>
<evidence type="ECO:0000256" key="2">
    <source>
        <dbReference type="ARBA" id="ARBA00022559"/>
    </source>
</evidence>
<keyword evidence="2 9" id="KW-0575">Peroxidase</keyword>
<dbReference type="Proteomes" id="UP000077069">
    <property type="component" value="Unassembled WGS sequence"/>
</dbReference>
<evidence type="ECO:0000256" key="7">
    <source>
        <dbReference type="ARBA" id="ARBA00025795"/>
    </source>
</evidence>
<dbReference type="SUPFAM" id="SSF47571">
    <property type="entry name" value="Cloroperoxidase"/>
    <property type="match status" value="1"/>
</dbReference>
<dbReference type="OrthoDB" id="407298at2759"/>
<protein>
    <submittedName>
        <fullName evidence="9">Cloroperoxidase</fullName>
    </submittedName>
</protein>
<dbReference type="PANTHER" id="PTHR33577:SF7">
    <property type="entry name" value="HEME HALOPEROXIDASE FAMILY PROFILE DOMAIN-CONTAINING PROTEIN"/>
    <property type="match status" value="1"/>
</dbReference>
<dbReference type="RefSeq" id="XP_018037289.1">
    <property type="nucleotide sequence ID" value="XM_018184065.1"/>
</dbReference>
<dbReference type="Gene3D" id="1.10.489.10">
    <property type="entry name" value="Chloroperoxidase-like"/>
    <property type="match status" value="1"/>
</dbReference>
<proteinExistence type="inferred from homology"/>
<evidence type="ECO:0000256" key="1">
    <source>
        <dbReference type="ARBA" id="ARBA00001970"/>
    </source>
</evidence>
<dbReference type="GO" id="GO:0004601">
    <property type="term" value="F:peroxidase activity"/>
    <property type="evidence" value="ECO:0007669"/>
    <property type="project" value="UniProtKB-KW"/>
</dbReference>
<evidence type="ECO:0000256" key="6">
    <source>
        <dbReference type="ARBA" id="ARBA00023004"/>
    </source>
</evidence>
<gene>
    <name evidence="9" type="ORF">CC84DRAFT_1241773</name>
</gene>
<name>A0A177CH75_9PLEO</name>
<dbReference type="PROSITE" id="PS51405">
    <property type="entry name" value="HEME_HALOPEROXIDASE"/>
    <property type="match status" value="1"/>
</dbReference>
<dbReference type="InParanoid" id="A0A177CH75"/>
<evidence type="ECO:0000259" key="8">
    <source>
        <dbReference type="PROSITE" id="PS51405"/>
    </source>
</evidence>
<accession>A0A177CH75</accession>
<keyword evidence="4" id="KW-0479">Metal-binding</keyword>
<keyword evidence="10" id="KW-1185">Reference proteome</keyword>
<evidence type="ECO:0000313" key="9">
    <source>
        <dbReference type="EMBL" id="OAG06924.1"/>
    </source>
</evidence>
<dbReference type="GO" id="GO:0046872">
    <property type="term" value="F:metal ion binding"/>
    <property type="evidence" value="ECO:0007669"/>
    <property type="project" value="UniProtKB-KW"/>
</dbReference>
<comment type="cofactor">
    <cofactor evidence="1">
        <name>heme b</name>
        <dbReference type="ChEBI" id="CHEBI:60344"/>
    </cofactor>
</comment>
<comment type="similarity">
    <text evidence="7">Belongs to the chloroperoxidase family.</text>
</comment>